<dbReference type="NCBIfam" id="TIGR02168">
    <property type="entry name" value="SMC_prok_B"/>
    <property type="match status" value="1"/>
</dbReference>
<dbReference type="InterPro" id="IPR003395">
    <property type="entry name" value="RecF/RecN/SMC_N"/>
</dbReference>
<proteinExistence type="inferred from homology"/>
<dbReference type="Proteomes" id="UP000319213">
    <property type="component" value="Unassembled WGS sequence"/>
</dbReference>
<comment type="subunit">
    <text evidence="7">Homodimer.</text>
</comment>
<dbReference type="PANTHER" id="PTHR43977">
    <property type="entry name" value="STRUCTURAL MAINTENANCE OF CHROMOSOMES PROTEIN 3"/>
    <property type="match status" value="1"/>
</dbReference>
<dbReference type="GO" id="GO:0016887">
    <property type="term" value="F:ATP hydrolysis activity"/>
    <property type="evidence" value="ECO:0007669"/>
    <property type="project" value="InterPro"/>
</dbReference>
<dbReference type="InterPro" id="IPR011890">
    <property type="entry name" value="SMC_prok"/>
</dbReference>
<keyword evidence="3 7" id="KW-0547">Nucleotide-binding</keyword>
<keyword evidence="5 7" id="KW-0175">Coiled coil</keyword>
<evidence type="ECO:0000256" key="2">
    <source>
        <dbReference type="ARBA" id="ARBA00022490"/>
    </source>
</evidence>
<dbReference type="InterPro" id="IPR027417">
    <property type="entry name" value="P-loop_NTPase"/>
</dbReference>
<comment type="similarity">
    <text evidence="7">Belongs to the SMC family.</text>
</comment>
<comment type="subcellular location">
    <subcellularLocation>
        <location evidence="1 7">Cytoplasm</location>
    </subcellularLocation>
</comment>
<dbReference type="InterPro" id="IPR010935">
    <property type="entry name" value="SMC_hinge"/>
</dbReference>
<feature type="domain" description="SMC hinge" evidence="8">
    <location>
        <begin position="540"/>
        <end position="653"/>
    </location>
</feature>
<gene>
    <name evidence="7" type="primary">smc</name>
    <name evidence="9" type="ORF">FHX40_0699</name>
</gene>
<dbReference type="AlphaFoldDB" id="A0A543ITY3"/>
<comment type="domain">
    <text evidence="7">Contains large globular domains required for ATP hydrolysis at each terminus and a third globular domain forming a flexible hinge near the middle of the molecule. These domains are separated by coiled-coil structures.</text>
</comment>
<dbReference type="GO" id="GO:0007059">
    <property type="term" value="P:chromosome segregation"/>
    <property type="evidence" value="ECO:0007669"/>
    <property type="project" value="UniProtKB-UniRule"/>
</dbReference>
<dbReference type="GO" id="GO:0030261">
    <property type="term" value="P:chromosome condensation"/>
    <property type="evidence" value="ECO:0007669"/>
    <property type="project" value="InterPro"/>
</dbReference>
<dbReference type="CDD" id="cd03278">
    <property type="entry name" value="ABC_SMC_barmotin"/>
    <property type="match status" value="2"/>
</dbReference>
<dbReference type="GO" id="GO:0006260">
    <property type="term" value="P:DNA replication"/>
    <property type="evidence" value="ECO:0007669"/>
    <property type="project" value="UniProtKB-UniRule"/>
</dbReference>
<evidence type="ECO:0000259" key="8">
    <source>
        <dbReference type="SMART" id="SM00968"/>
    </source>
</evidence>
<evidence type="ECO:0000256" key="7">
    <source>
        <dbReference type="HAMAP-Rule" id="MF_01894"/>
    </source>
</evidence>
<dbReference type="EMBL" id="VFPQ01000001">
    <property type="protein sequence ID" value="TQM74038.1"/>
    <property type="molecule type" value="Genomic_DNA"/>
</dbReference>
<comment type="caution">
    <text evidence="9">The sequence shown here is derived from an EMBL/GenBank/DDBJ whole genome shotgun (WGS) entry which is preliminary data.</text>
</comment>
<dbReference type="GO" id="GO:0005694">
    <property type="term" value="C:chromosome"/>
    <property type="evidence" value="ECO:0007669"/>
    <property type="project" value="InterPro"/>
</dbReference>
<dbReference type="SMART" id="SM00968">
    <property type="entry name" value="SMC_hinge"/>
    <property type="match status" value="1"/>
</dbReference>
<feature type="coiled-coil region" evidence="7">
    <location>
        <begin position="1014"/>
        <end position="1076"/>
    </location>
</feature>
<dbReference type="InterPro" id="IPR036277">
    <property type="entry name" value="SMC_hinge_sf"/>
</dbReference>
<dbReference type="GO" id="GO:0007062">
    <property type="term" value="P:sister chromatid cohesion"/>
    <property type="evidence" value="ECO:0007669"/>
    <property type="project" value="InterPro"/>
</dbReference>
<comment type="function">
    <text evidence="7">Required for chromosome condensation and partitioning.</text>
</comment>
<dbReference type="InterPro" id="IPR024704">
    <property type="entry name" value="SMC"/>
</dbReference>
<dbReference type="GO" id="GO:0005524">
    <property type="term" value="F:ATP binding"/>
    <property type="evidence" value="ECO:0007669"/>
    <property type="project" value="UniProtKB-UniRule"/>
</dbReference>
<dbReference type="RefSeq" id="WP_142258269.1">
    <property type="nucleotide sequence ID" value="NZ_BMPV01000008.1"/>
</dbReference>
<dbReference type="Gene3D" id="3.40.50.300">
    <property type="entry name" value="P-loop containing nucleotide triphosphate hydrolases"/>
    <property type="match status" value="2"/>
</dbReference>
<organism evidence="9 10">
    <name type="scientific">Thermopolyspora flexuosa</name>
    <dbReference type="NCBI Taxonomy" id="103836"/>
    <lineage>
        <taxon>Bacteria</taxon>
        <taxon>Bacillati</taxon>
        <taxon>Actinomycetota</taxon>
        <taxon>Actinomycetes</taxon>
        <taxon>Streptosporangiales</taxon>
        <taxon>Streptosporangiaceae</taxon>
        <taxon>Thermopolyspora</taxon>
    </lineage>
</organism>
<feature type="coiled-coil region" evidence="7">
    <location>
        <begin position="687"/>
        <end position="822"/>
    </location>
</feature>
<accession>A0A543ITY3</accession>
<sequence>MYLKTLTLRGFKSFASATTLRFEPGITCVVGPNGSGKSNVVDALAWVMGEGSAKSLRGGKMEDVIFAGTASRPPLGRAEVTLTIDNSDGALPIDYTEVTISRLMFRSGQSEYAINGEPCRLLDIQELLSDSGIGREMHVIVGQGRLDEVLHAGPEERRAFIEEAAGVLKHRKRKEKALRKLDAMQANLNRVQDLCNELRRQLKPLGRQAEIARKAAVIQADLRDARLRLLADDVVTLREALAKEEADEAALLARRTEVEAALEHAQLRESELEAAAAQAQPRLAAAADTFYALSALKERLRGVEVLAAERRRNAEAAAAVERRGRDPEDYEREAAQVRETERMLTEELEHARELLDAAVARREEAERELAAEERRLAELNRAAADRRERLARLRGEVASAQSRADAAAQEIGRLRAALEEARRRAAEARAAYEAAEREEPQADPELAEEIAVAEERVETARAAVEAAEAAAAEAERGLAGPRAALAAAEAEVNAARAADQEAQRAVAALQARREALELGLAKGADGAGTLLAAASSGELEGVLGPVAALLTVRRGAEAAIAAVLADAAEGVAVESVPAAAAALEFLRGRDAGRAGLLVADGTAAEPAAAGAPPGDGEWALDLVAAPERLRGTVAALLAGVVVVKDLETARRVVRERPELRAVTWSGDLLGARFARGGAGGDSVLRVRSALDAAIADLEEARRGAEATAERLAEAVAAAEEARAAVDTAQERLGEARAQVSAAQNGVSAARAELDRLRARQREADRQAAATAKRLAGLEAAAKAADDECERLAAAIAAAEEARERGLAEAEELAERLAAAETEDELAGEPTTELRDELAAACHAARQTEMNARLAVRTAEERVAGIAGRADRLLAAARREREERARAAELRERRRTQAAVAAAVADGARRTLELLDRSLAAAAAERDEAERARGEIEAELKAVRAQVRELSAELDKLTNRAHGSEMARTERRLRLEQLETRALEEFGMDVEALVAEYGPDRPVQLADGTTVPYVREEQEQRAKTAERQMAQLGKVNPLALEEYAALEERHAFLTSQLEDLKKTRRDLLLVVKEVDDRVEQMFRSAYEDVAREFETIFSRVFPGGEGRLYLTDPDDMLTTGVEVEARPPGKKVKRLSLLSGGERSLTAVAFLISIFKARPSPFYVMDEVEAALDDTNTQRLLTLFEELRETSQLIVITHQKRTMEIADALYGVTMRGDGVSQVVSQRLRERASA</sequence>
<dbReference type="PIRSF" id="PIRSF005719">
    <property type="entry name" value="SMC"/>
    <property type="match status" value="1"/>
</dbReference>
<keyword evidence="4 7" id="KW-0067">ATP-binding</keyword>
<dbReference type="FunFam" id="3.40.50.300:FF:000901">
    <property type="entry name" value="Chromosome partition protein Smc"/>
    <property type="match status" value="1"/>
</dbReference>
<evidence type="ECO:0000313" key="10">
    <source>
        <dbReference type="Proteomes" id="UP000319213"/>
    </source>
</evidence>
<dbReference type="Pfam" id="PF06470">
    <property type="entry name" value="SMC_hinge"/>
    <property type="match status" value="1"/>
</dbReference>
<dbReference type="Gene3D" id="3.30.70.1620">
    <property type="match status" value="1"/>
</dbReference>
<dbReference type="GO" id="GO:0005737">
    <property type="term" value="C:cytoplasm"/>
    <property type="evidence" value="ECO:0007669"/>
    <property type="project" value="UniProtKB-SubCell"/>
</dbReference>
<reference evidence="9 10" key="1">
    <citation type="submission" date="2019-06" db="EMBL/GenBank/DDBJ databases">
        <title>Sequencing the genomes of 1000 actinobacteria strains.</title>
        <authorList>
            <person name="Klenk H.-P."/>
        </authorList>
    </citation>
    <scope>NUCLEOTIDE SEQUENCE [LARGE SCALE GENOMIC DNA]</scope>
    <source>
        <strain evidence="9 10">DSM 43186</strain>
    </source>
</reference>
<name>A0A543ITY3_9ACTN</name>
<dbReference type="OrthoDB" id="9808768at2"/>
<evidence type="ECO:0000256" key="5">
    <source>
        <dbReference type="ARBA" id="ARBA00023054"/>
    </source>
</evidence>
<keyword evidence="10" id="KW-1185">Reference proteome</keyword>
<protein>
    <recommendedName>
        <fullName evidence="7">Chromosome partition protein Smc</fullName>
    </recommendedName>
</protein>
<feature type="coiled-coil region" evidence="7">
    <location>
        <begin position="911"/>
        <end position="966"/>
    </location>
</feature>
<dbReference type="FunFam" id="3.40.50.300:FF:000984">
    <property type="entry name" value="Chromosome partition protein Smc"/>
    <property type="match status" value="1"/>
</dbReference>
<evidence type="ECO:0000256" key="6">
    <source>
        <dbReference type="ARBA" id="ARBA00023125"/>
    </source>
</evidence>
<dbReference type="HAMAP" id="MF_01894">
    <property type="entry name" value="Smc_prok"/>
    <property type="match status" value="1"/>
</dbReference>
<dbReference type="Pfam" id="PF02463">
    <property type="entry name" value="SMC_N"/>
    <property type="match status" value="1"/>
</dbReference>
<dbReference type="GO" id="GO:0003677">
    <property type="term" value="F:DNA binding"/>
    <property type="evidence" value="ECO:0007669"/>
    <property type="project" value="UniProtKB-UniRule"/>
</dbReference>
<dbReference type="Gene3D" id="1.20.1060.20">
    <property type="match status" value="1"/>
</dbReference>
<dbReference type="SUPFAM" id="SSF75553">
    <property type="entry name" value="Smc hinge domain"/>
    <property type="match status" value="1"/>
</dbReference>
<dbReference type="SUPFAM" id="SSF52540">
    <property type="entry name" value="P-loop containing nucleoside triphosphate hydrolases"/>
    <property type="match status" value="1"/>
</dbReference>
<evidence type="ECO:0000313" key="9">
    <source>
        <dbReference type="EMBL" id="TQM74038.1"/>
    </source>
</evidence>
<feature type="binding site" evidence="7">
    <location>
        <begin position="32"/>
        <end position="39"/>
    </location>
    <ligand>
        <name>ATP</name>
        <dbReference type="ChEBI" id="CHEBI:30616"/>
    </ligand>
</feature>
<evidence type="ECO:0000256" key="3">
    <source>
        <dbReference type="ARBA" id="ARBA00022741"/>
    </source>
</evidence>
<evidence type="ECO:0000256" key="1">
    <source>
        <dbReference type="ARBA" id="ARBA00004496"/>
    </source>
</evidence>
<feature type="coiled-coil region" evidence="7">
    <location>
        <begin position="334"/>
        <end position="512"/>
    </location>
</feature>
<feature type="coiled-coil region" evidence="7">
    <location>
        <begin position="167"/>
        <end position="201"/>
    </location>
</feature>
<keyword evidence="6 7" id="KW-0238">DNA-binding</keyword>
<evidence type="ECO:0000256" key="4">
    <source>
        <dbReference type="ARBA" id="ARBA00022840"/>
    </source>
</evidence>
<keyword evidence="2 7" id="KW-0963">Cytoplasm</keyword>